<evidence type="ECO:0000256" key="6">
    <source>
        <dbReference type="ARBA" id="ARBA00022798"/>
    </source>
</evidence>
<feature type="binding site" evidence="11">
    <location>
        <position position="12"/>
    </location>
    <ligand>
        <name>ATP</name>
        <dbReference type="ChEBI" id="CHEBI:30616"/>
    </ligand>
</feature>
<dbReference type="Proteomes" id="UP000434409">
    <property type="component" value="Unassembled WGS sequence"/>
</dbReference>
<sequence length="502" mass="55265">MKKYVMALDQGTTSSRCILFDRQGSICSMAQKEFEQIYPRAGWVEHDPMEIWASQLAVVVEAISKIGAGAEEIAAIGITNQRETTVVWNRHTGVPVHNAIVWQCRRTSDRIEQLKRDGLADYVHKTTGLIPDAYFSASKVAWILDHVEGAREEAEAGNLMFGTIDTWLIWNLTKGTVHVTDYTNASRTMMYDIHRLCWDQKLLDYFGIPASMLPKVRPSSHLYGYTEASVFGGSVPITGAAGDQQAALFGQCCFTAGEVKNTYGTGCFLLMNTGEKAVASENGLLTTIAASADGQVQYALEGSVFVAGAGIQWLRDEMRMLKNAQQSEEYAESVEDTNGVYVVPAFTGMGAPYWSQRARGMVVGLTRGCKKEHFIRATLEAMAYQTNDILKVMEQESQAPIRSLKVDGGASRNNFLIQFQSDILGVEVQRPECVETTALGAAYLAGIAVGVWKDREEVCANFAVSRTFSPNMEEGTRSEKLKGWRRAVACALAWAEDGSEDE</sequence>
<feature type="binding site" evidence="11">
    <location>
        <position position="413"/>
    </location>
    <ligand>
        <name>ADP</name>
        <dbReference type="ChEBI" id="CHEBI:456216"/>
    </ligand>
</feature>
<dbReference type="UniPathway" id="UPA00618">
    <property type="reaction ID" value="UER00672"/>
</dbReference>
<evidence type="ECO:0000256" key="7">
    <source>
        <dbReference type="ARBA" id="ARBA00022840"/>
    </source>
</evidence>
<comment type="subunit">
    <text evidence="10 11">Homotetramer and homodimer (in equilibrium).</text>
</comment>
<feature type="binding site" evidence="11">
    <location>
        <position position="134"/>
    </location>
    <ligand>
        <name>glycerol</name>
        <dbReference type="ChEBI" id="CHEBI:17754"/>
    </ligand>
</feature>
<feature type="binding site" evidence="11">
    <location>
        <position position="308"/>
    </location>
    <ligand>
        <name>ATP</name>
        <dbReference type="ChEBI" id="CHEBI:30616"/>
    </ligand>
</feature>
<dbReference type="GO" id="GO:0004370">
    <property type="term" value="F:glycerol kinase activity"/>
    <property type="evidence" value="ECO:0007669"/>
    <property type="project" value="UniProtKB-UniRule"/>
</dbReference>
<evidence type="ECO:0000259" key="14">
    <source>
        <dbReference type="Pfam" id="PF02782"/>
    </source>
</evidence>
<evidence type="ECO:0000256" key="8">
    <source>
        <dbReference type="ARBA" id="ARBA00052101"/>
    </source>
</evidence>
<feature type="binding site" evidence="11">
    <location>
        <position position="265"/>
    </location>
    <ligand>
        <name>ADP</name>
        <dbReference type="ChEBI" id="CHEBI:456216"/>
    </ligand>
</feature>
<organism evidence="15 16">
    <name type="scientific">Suipraeoptans intestinalis</name>
    <dbReference type="NCBI Taxonomy" id="2606628"/>
    <lineage>
        <taxon>Bacteria</taxon>
        <taxon>Bacillati</taxon>
        <taxon>Bacillota</taxon>
        <taxon>Clostridia</taxon>
        <taxon>Lachnospirales</taxon>
        <taxon>Lachnospiraceae</taxon>
        <taxon>Suipraeoptans</taxon>
    </lineage>
</organism>
<dbReference type="PIRSF" id="PIRSF000538">
    <property type="entry name" value="GlpK"/>
    <property type="match status" value="1"/>
</dbReference>
<dbReference type="NCBIfam" id="NF000756">
    <property type="entry name" value="PRK00047.1"/>
    <property type="match status" value="1"/>
</dbReference>
<dbReference type="PANTHER" id="PTHR10196:SF69">
    <property type="entry name" value="GLYCEROL KINASE"/>
    <property type="match status" value="1"/>
</dbReference>
<dbReference type="PROSITE" id="PS00933">
    <property type="entry name" value="FGGY_KINASES_1"/>
    <property type="match status" value="1"/>
</dbReference>
<evidence type="ECO:0000256" key="4">
    <source>
        <dbReference type="ARBA" id="ARBA00022741"/>
    </source>
</evidence>
<feature type="binding site" evidence="11">
    <location>
        <position position="16"/>
    </location>
    <ligand>
        <name>ADP</name>
        <dbReference type="ChEBI" id="CHEBI:456216"/>
    </ligand>
</feature>
<feature type="binding site" evidence="11">
    <location>
        <position position="82"/>
    </location>
    <ligand>
        <name>glycerol</name>
        <dbReference type="ChEBI" id="CHEBI:17754"/>
    </ligand>
</feature>
<evidence type="ECO:0000313" key="15">
    <source>
        <dbReference type="EMBL" id="MSR93372.1"/>
    </source>
</evidence>
<comment type="caution">
    <text evidence="15">The sequence shown here is derived from an EMBL/GenBank/DDBJ whole genome shotgun (WGS) entry which is preliminary data.</text>
</comment>
<reference evidence="15 16" key="1">
    <citation type="submission" date="2019-08" db="EMBL/GenBank/DDBJ databases">
        <title>In-depth cultivation of the pig gut microbiome towards novel bacterial diversity and tailored functional studies.</title>
        <authorList>
            <person name="Wylensek D."/>
            <person name="Hitch T.C.A."/>
            <person name="Clavel T."/>
        </authorList>
    </citation>
    <scope>NUCLEOTIDE SEQUENCE [LARGE SCALE GENOMIC DNA]</scope>
    <source>
        <strain evidence="15 16">68-1-5</strain>
    </source>
</reference>
<feature type="binding site" evidence="11">
    <location>
        <position position="12"/>
    </location>
    <ligand>
        <name>ADP</name>
        <dbReference type="ChEBI" id="CHEBI:456216"/>
    </ligand>
</feature>
<dbReference type="PROSITE" id="PS00445">
    <property type="entry name" value="FGGY_KINASES_2"/>
    <property type="match status" value="1"/>
</dbReference>
<dbReference type="AlphaFoldDB" id="A0A6N7V286"/>
<feature type="binding site" evidence="11">
    <location>
        <position position="134"/>
    </location>
    <ligand>
        <name>sn-glycerol 3-phosphate</name>
        <dbReference type="ChEBI" id="CHEBI:57597"/>
    </ligand>
</feature>
<feature type="binding site" evidence="11">
    <location>
        <position position="13"/>
    </location>
    <ligand>
        <name>ATP</name>
        <dbReference type="ChEBI" id="CHEBI:30616"/>
    </ligand>
</feature>
<gene>
    <name evidence="11 15" type="primary">glpK</name>
    <name evidence="15" type="ORF">FYJ34_03585</name>
</gene>
<feature type="binding site" evidence="11">
    <location>
        <position position="244"/>
    </location>
    <ligand>
        <name>glycerol</name>
        <dbReference type="ChEBI" id="CHEBI:17754"/>
    </ligand>
</feature>
<feature type="binding site" evidence="11">
    <location>
        <position position="83"/>
    </location>
    <ligand>
        <name>sn-glycerol 3-phosphate</name>
        <dbReference type="ChEBI" id="CHEBI:57597"/>
    </ligand>
</feature>
<dbReference type="GO" id="GO:0006072">
    <property type="term" value="P:glycerol-3-phosphate metabolic process"/>
    <property type="evidence" value="ECO:0007669"/>
    <property type="project" value="InterPro"/>
</dbReference>
<evidence type="ECO:0000256" key="5">
    <source>
        <dbReference type="ARBA" id="ARBA00022777"/>
    </source>
</evidence>
<feature type="binding site" evidence="11">
    <location>
        <position position="265"/>
    </location>
    <ligand>
        <name>ATP</name>
        <dbReference type="ChEBI" id="CHEBI:30616"/>
    </ligand>
</feature>
<keyword evidence="6 11" id="KW-0319">Glycerol metabolism</keyword>
<proteinExistence type="inferred from homology"/>
<feature type="binding site" evidence="11">
    <location>
        <position position="308"/>
    </location>
    <ligand>
        <name>ADP</name>
        <dbReference type="ChEBI" id="CHEBI:456216"/>
    </ligand>
</feature>
<feature type="binding site" evidence="11">
    <location>
        <position position="409"/>
    </location>
    <ligand>
        <name>ADP</name>
        <dbReference type="ChEBI" id="CHEBI:456216"/>
    </ligand>
</feature>
<feature type="binding site" evidence="11">
    <location>
        <position position="12"/>
    </location>
    <ligand>
        <name>sn-glycerol 3-phosphate</name>
        <dbReference type="ChEBI" id="CHEBI:57597"/>
    </ligand>
</feature>
<dbReference type="FunFam" id="3.30.420.40:FF:000008">
    <property type="entry name" value="Glycerol kinase"/>
    <property type="match status" value="1"/>
</dbReference>
<dbReference type="GO" id="GO:0019563">
    <property type="term" value="P:glycerol catabolic process"/>
    <property type="evidence" value="ECO:0007669"/>
    <property type="project" value="UniProtKB-UniRule"/>
</dbReference>
<comment type="activity regulation">
    <text evidence="11">Activated by phosphorylation and inhibited by fructose 1,6-bisphosphate (FBP).</text>
</comment>
<evidence type="ECO:0000256" key="1">
    <source>
        <dbReference type="ARBA" id="ARBA00005190"/>
    </source>
</evidence>
<dbReference type="InterPro" id="IPR018483">
    <property type="entry name" value="Carb_kinase_FGGY_CS"/>
</dbReference>
<dbReference type="RefSeq" id="WP_154476319.1">
    <property type="nucleotide sequence ID" value="NZ_VULY01000018.1"/>
</dbReference>
<evidence type="ECO:0000256" key="9">
    <source>
        <dbReference type="ARBA" id="ARBA00054633"/>
    </source>
</evidence>
<comment type="catalytic activity">
    <reaction evidence="8 11">
        <text>glycerol + ATP = sn-glycerol 3-phosphate + ADP + H(+)</text>
        <dbReference type="Rhea" id="RHEA:21644"/>
        <dbReference type="ChEBI" id="CHEBI:15378"/>
        <dbReference type="ChEBI" id="CHEBI:17754"/>
        <dbReference type="ChEBI" id="CHEBI:30616"/>
        <dbReference type="ChEBI" id="CHEBI:57597"/>
        <dbReference type="ChEBI" id="CHEBI:456216"/>
        <dbReference type="EC" id="2.7.1.30"/>
    </reaction>
</comment>
<dbReference type="InterPro" id="IPR018485">
    <property type="entry name" value="FGGY_C"/>
</dbReference>
<dbReference type="EC" id="2.7.1.30" evidence="11"/>
<dbReference type="Gene3D" id="3.30.420.40">
    <property type="match status" value="2"/>
</dbReference>
<keyword evidence="7 11" id="KW-0067">ATP-binding</keyword>
<dbReference type="InterPro" id="IPR043129">
    <property type="entry name" value="ATPase_NBD"/>
</dbReference>
<comment type="pathway">
    <text evidence="1 11">Polyol metabolism; glycerol degradation via glycerol kinase pathway; sn-glycerol 3-phosphate from glycerol: step 1/1.</text>
</comment>
<dbReference type="SUPFAM" id="SSF53067">
    <property type="entry name" value="Actin-like ATPase domain"/>
    <property type="match status" value="2"/>
</dbReference>
<keyword evidence="16" id="KW-1185">Reference proteome</keyword>
<dbReference type="InterPro" id="IPR000577">
    <property type="entry name" value="Carb_kinase_FGGY"/>
</dbReference>
<keyword evidence="5 11" id="KW-0418">Kinase</keyword>
<dbReference type="InterPro" id="IPR005999">
    <property type="entry name" value="Glycerol_kin"/>
</dbReference>
<evidence type="ECO:0000256" key="10">
    <source>
        <dbReference type="ARBA" id="ARBA00063665"/>
    </source>
</evidence>
<feature type="binding site" evidence="11">
    <location>
        <position position="312"/>
    </location>
    <ligand>
        <name>ATP</name>
        <dbReference type="ChEBI" id="CHEBI:30616"/>
    </ligand>
</feature>
<feature type="binding site" evidence="11">
    <location>
        <position position="409"/>
    </location>
    <ligand>
        <name>ATP</name>
        <dbReference type="ChEBI" id="CHEBI:30616"/>
    </ligand>
</feature>
<feature type="binding site" evidence="11">
    <location>
        <position position="14"/>
    </location>
    <ligand>
        <name>ATP</name>
        <dbReference type="ChEBI" id="CHEBI:30616"/>
    </ligand>
</feature>
<evidence type="ECO:0000256" key="3">
    <source>
        <dbReference type="ARBA" id="ARBA00022679"/>
    </source>
</evidence>
<accession>A0A6N7V286</accession>
<comment type="function">
    <text evidence="9 11">Key enzyme in the regulation of glycerol uptake and metabolism. Catalyzes the phosphorylation of glycerol to yield sn-glycerol 3-phosphate.</text>
</comment>
<evidence type="ECO:0000256" key="11">
    <source>
        <dbReference type="HAMAP-Rule" id="MF_00186"/>
    </source>
</evidence>
<dbReference type="PANTHER" id="PTHR10196">
    <property type="entry name" value="SUGAR KINASE"/>
    <property type="match status" value="1"/>
</dbReference>
<dbReference type="FunFam" id="3.30.420.40:FF:000007">
    <property type="entry name" value="Glycerol kinase"/>
    <property type="match status" value="1"/>
</dbReference>
<keyword evidence="3 11" id="KW-0808">Transferase</keyword>
<feature type="domain" description="Carbohydrate kinase FGGY N-terminal" evidence="13">
    <location>
        <begin position="4"/>
        <end position="250"/>
    </location>
</feature>
<feature type="binding site" evidence="11">
    <location>
        <position position="82"/>
    </location>
    <ligand>
        <name>sn-glycerol 3-phosphate</name>
        <dbReference type="ChEBI" id="CHEBI:57597"/>
    </ligand>
</feature>
<protein>
    <recommendedName>
        <fullName evidence="11">Glycerol kinase</fullName>
        <ecNumber evidence="11">2.7.1.30</ecNumber>
    </recommendedName>
    <alternativeName>
        <fullName evidence="11">ATP:glycerol 3-phosphotransferase</fullName>
    </alternativeName>
    <alternativeName>
        <fullName evidence="11">Glycerokinase</fullName>
        <shortName evidence="11">GK</shortName>
    </alternativeName>
</protein>
<dbReference type="InterPro" id="IPR018484">
    <property type="entry name" value="FGGY_N"/>
</dbReference>
<dbReference type="Pfam" id="PF02782">
    <property type="entry name" value="FGGY_C"/>
    <property type="match status" value="1"/>
</dbReference>
<feature type="domain" description="Carbohydrate kinase FGGY C-terminal" evidence="14">
    <location>
        <begin position="260"/>
        <end position="448"/>
    </location>
</feature>
<evidence type="ECO:0000256" key="2">
    <source>
        <dbReference type="ARBA" id="ARBA00009156"/>
    </source>
</evidence>
<evidence type="ECO:0000313" key="16">
    <source>
        <dbReference type="Proteomes" id="UP000434409"/>
    </source>
</evidence>
<evidence type="ECO:0000256" key="12">
    <source>
        <dbReference type="RuleBase" id="RU003733"/>
    </source>
</evidence>
<dbReference type="EMBL" id="VULY01000018">
    <property type="protein sequence ID" value="MSR93372.1"/>
    <property type="molecule type" value="Genomic_DNA"/>
</dbReference>
<feature type="binding site" evidence="11">
    <location>
        <position position="83"/>
    </location>
    <ligand>
        <name>glycerol</name>
        <dbReference type="ChEBI" id="CHEBI:17754"/>
    </ligand>
</feature>
<dbReference type="GO" id="GO:0005524">
    <property type="term" value="F:ATP binding"/>
    <property type="evidence" value="ECO:0007669"/>
    <property type="project" value="UniProtKB-UniRule"/>
</dbReference>
<dbReference type="HAMAP" id="MF_00186">
    <property type="entry name" value="Glycerol_kin"/>
    <property type="match status" value="1"/>
</dbReference>
<evidence type="ECO:0000259" key="13">
    <source>
        <dbReference type="Pfam" id="PF00370"/>
    </source>
</evidence>
<feature type="binding site" evidence="11">
    <location>
        <position position="243"/>
    </location>
    <ligand>
        <name>sn-glycerol 3-phosphate</name>
        <dbReference type="ChEBI" id="CHEBI:57597"/>
    </ligand>
</feature>
<dbReference type="NCBIfam" id="TIGR01311">
    <property type="entry name" value="glycerol_kin"/>
    <property type="match status" value="1"/>
</dbReference>
<dbReference type="GO" id="GO:0005829">
    <property type="term" value="C:cytosol"/>
    <property type="evidence" value="ECO:0007669"/>
    <property type="project" value="TreeGrafter"/>
</dbReference>
<feature type="binding site" evidence="11">
    <location>
        <position position="243"/>
    </location>
    <ligand>
        <name>glycerol</name>
        <dbReference type="ChEBI" id="CHEBI:17754"/>
    </ligand>
</feature>
<dbReference type="Pfam" id="PF00370">
    <property type="entry name" value="FGGY_N"/>
    <property type="match status" value="1"/>
</dbReference>
<comment type="similarity">
    <text evidence="2 11 12">Belongs to the FGGY kinase family.</text>
</comment>
<dbReference type="CDD" id="cd07769">
    <property type="entry name" value="ASKHA_NBD_FGGY_GK"/>
    <property type="match status" value="1"/>
</dbReference>
<name>A0A6N7V286_9FIRM</name>
<keyword evidence="4 11" id="KW-0547">Nucleotide-binding</keyword>